<dbReference type="SUPFAM" id="SSF55021">
    <property type="entry name" value="ACT-like"/>
    <property type="match status" value="1"/>
</dbReference>
<dbReference type="Pfam" id="PF00005">
    <property type="entry name" value="ABC_tran"/>
    <property type="match status" value="1"/>
</dbReference>
<comment type="caution">
    <text evidence="9">The sequence shown here is derived from an EMBL/GenBank/DDBJ whole genome shotgun (WGS) entry which is preliminary data.</text>
</comment>
<dbReference type="PATRIC" id="fig|1423806.3.peg.630"/>
<dbReference type="InterPro" id="IPR017871">
    <property type="entry name" value="ABC_transporter-like_CS"/>
</dbReference>
<proteinExistence type="predicted"/>
<dbReference type="EMBL" id="AYZF01000008">
    <property type="protein sequence ID" value="KRN07051.1"/>
    <property type="molecule type" value="Genomic_DNA"/>
</dbReference>
<evidence type="ECO:0000259" key="8">
    <source>
        <dbReference type="PROSITE" id="PS50893"/>
    </source>
</evidence>
<dbReference type="Pfam" id="PF09383">
    <property type="entry name" value="NIL"/>
    <property type="match status" value="1"/>
</dbReference>
<dbReference type="GO" id="GO:0006865">
    <property type="term" value="P:amino acid transport"/>
    <property type="evidence" value="ECO:0007669"/>
    <property type="project" value="UniProtKB-KW"/>
</dbReference>
<dbReference type="PROSITE" id="PS50893">
    <property type="entry name" value="ABC_TRANSPORTER_2"/>
    <property type="match status" value="1"/>
</dbReference>
<evidence type="ECO:0000256" key="7">
    <source>
        <dbReference type="ARBA" id="ARBA00023136"/>
    </source>
</evidence>
<keyword evidence="10" id="KW-1185">Reference proteome</keyword>
<feature type="domain" description="ABC transporter" evidence="8">
    <location>
        <begin position="5"/>
        <end position="241"/>
    </location>
</feature>
<dbReference type="InterPro" id="IPR003593">
    <property type="entry name" value="AAA+_ATPase"/>
</dbReference>
<dbReference type="PANTHER" id="PTHR43166:SF30">
    <property type="entry name" value="METHIONINE IMPORT ATP-BINDING PROTEIN METN"/>
    <property type="match status" value="1"/>
</dbReference>
<gene>
    <name evidence="9" type="ORF">FD15_GL000619</name>
</gene>
<dbReference type="InterPro" id="IPR045865">
    <property type="entry name" value="ACT-like_dom_sf"/>
</dbReference>
<evidence type="ECO:0000256" key="6">
    <source>
        <dbReference type="ARBA" id="ARBA00022970"/>
    </source>
</evidence>
<name>A0A0R2DVG9_9LACO</name>
<dbReference type="PANTHER" id="PTHR43166">
    <property type="entry name" value="AMINO ACID IMPORT ATP-BINDING PROTEIN"/>
    <property type="match status" value="1"/>
</dbReference>
<keyword evidence="2" id="KW-1003">Cell membrane</keyword>
<keyword evidence="3" id="KW-0547">Nucleotide-binding</keyword>
<keyword evidence="6" id="KW-0029">Amino-acid transport</keyword>
<dbReference type="SMART" id="SM00382">
    <property type="entry name" value="AAA"/>
    <property type="match status" value="1"/>
</dbReference>
<dbReference type="Proteomes" id="UP000050961">
    <property type="component" value="Unassembled WGS sequence"/>
</dbReference>
<evidence type="ECO:0000256" key="5">
    <source>
        <dbReference type="ARBA" id="ARBA00022967"/>
    </source>
</evidence>
<reference evidence="9 10" key="1">
    <citation type="journal article" date="2015" name="Genome Announc.">
        <title>Expanding the biotechnology potential of lactobacilli through comparative genomics of 213 strains and associated genera.</title>
        <authorList>
            <person name="Sun Z."/>
            <person name="Harris H.M."/>
            <person name="McCann A."/>
            <person name="Guo C."/>
            <person name="Argimon S."/>
            <person name="Zhang W."/>
            <person name="Yang X."/>
            <person name="Jeffery I.B."/>
            <person name="Cooney J.C."/>
            <person name="Kagawa T.F."/>
            <person name="Liu W."/>
            <person name="Song Y."/>
            <person name="Salvetti E."/>
            <person name="Wrobel A."/>
            <person name="Rasinkangas P."/>
            <person name="Parkhill J."/>
            <person name="Rea M.C."/>
            <person name="O'Sullivan O."/>
            <person name="Ritari J."/>
            <person name="Douillard F.P."/>
            <person name="Paul Ross R."/>
            <person name="Yang R."/>
            <person name="Briner A.E."/>
            <person name="Felis G.E."/>
            <person name="de Vos W.M."/>
            <person name="Barrangou R."/>
            <person name="Klaenhammer T.R."/>
            <person name="Caufield P.W."/>
            <person name="Cui Y."/>
            <person name="Zhang H."/>
            <person name="O'Toole P.W."/>
        </authorList>
    </citation>
    <scope>NUCLEOTIDE SEQUENCE [LARGE SCALE GENOMIC DNA]</scope>
    <source>
        <strain evidence="9 10">DSM 21376</strain>
    </source>
</reference>
<evidence type="ECO:0000256" key="1">
    <source>
        <dbReference type="ARBA" id="ARBA00022448"/>
    </source>
</evidence>
<dbReference type="InterPro" id="IPR050086">
    <property type="entry name" value="MetN_ABC_transporter-like"/>
</dbReference>
<dbReference type="AlphaFoldDB" id="A0A0R2DVG9"/>
<dbReference type="GO" id="GO:0016887">
    <property type="term" value="F:ATP hydrolysis activity"/>
    <property type="evidence" value="ECO:0007669"/>
    <property type="project" value="InterPro"/>
</dbReference>
<dbReference type="eggNOG" id="COG1135">
    <property type="taxonomic scope" value="Bacteria"/>
</dbReference>
<dbReference type="InterPro" id="IPR027417">
    <property type="entry name" value="P-loop_NTPase"/>
</dbReference>
<evidence type="ECO:0000256" key="4">
    <source>
        <dbReference type="ARBA" id="ARBA00022840"/>
    </source>
</evidence>
<keyword evidence="5" id="KW-1278">Translocase</keyword>
<dbReference type="PROSITE" id="PS00211">
    <property type="entry name" value="ABC_TRANSPORTER_1"/>
    <property type="match status" value="1"/>
</dbReference>
<protein>
    <submittedName>
        <fullName evidence="9">ABC transporter, ATP-binding protein</fullName>
    </submittedName>
</protein>
<evidence type="ECO:0000256" key="3">
    <source>
        <dbReference type="ARBA" id="ARBA00022741"/>
    </source>
</evidence>
<sequence>MKKLLGLENISIEFDKNPVVKNISLKIEDGEVFGIVGYSGAGKSTLLRSLNLLLKPTSGKVFYNHENVTNLKGSNLKKFRKQFGMIFQHFNLMETRTVYNNVRIAVDKKKGEKEKVVKQRIRQLLETVGLEKLANKYPQELSGGQKQRVAIARALINKPKVLLCDEPTSALDPLNTNTLLKLLKKINRELKLTIVIITHEIDVTKAICDRVSFIDNGELLALGSPSEVFINNTTSSIQKFISFNEVHARTLPYVKNKFGVHGKQIYQLIIEDENVVQPLISNIQELFSIKTIVLAGGIDVYGSSIVNNMFVIFQGDRTGVKKTLDYLLKLKVKIKQHGEDEVQE</sequence>
<dbReference type="SUPFAM" id="SSF52540">
    <property type="entry name" value="P-loop containing nucleoside triphosphate hydrolases"/>
    <property type="match status" value="1"/>
</dbReference>
<evidence type="ECO:0000313" key="9">
    <source>
        <dbReference type="EMBL" id="KRN07051.1"/>
    </source>
</evidence>
<dbReference type="Gene3D" id="3.40.50.300">
    <property type="entry name" value="P-loop containing nucleotide triphosphate hydrolases"/>
    <property type="match status" value="1"/>
</dbReference>
<dbReference type="STRING" id="1423806.FD15_GL000619"/>
<dbReference type="InterPro" id="IPR018449">
    <property type="entry name" value="NIL_domain"/>
</dbReference>
<dbReference type="Gene3D" id="3.30.70.260">
    <property type="match status" value="1"/>
</dbReference>
<organism evidence="9 10">
    <name type="scientific">Liquorilactobacillus sucicola DSM 21376 = JCM 15457</name>
    <dbReference type="NCBI Taxonomy" id="1423806"/>
    <lineage>
        <taxon>Bacteria</taxon>
        <taxon>Bacillati</taxon>
        <taxon>Bacillota</taxon>
        <taxon>Bacilli</taxon>
        <taxon>Lactobacillales</taxon>
        <taxon>Lactobacillaceae</taxon>
        <taxon>Liquorilactobacillus</taxon>
    </lineage>
</organism>
<keyword evidence="7" id="KW-0472">Membrane</keyword>
<evidence type="ECO:0000313" key="10">
    <source>
        <dbReference type="Proteomes" id="UP000050961"/>
    </source>
</evidence>
<accession>A0A0R2DVG9</accession>
<keyword evidence="1" id="KW-0813">Transport</keyword>
<dbReference type="InterPro" id="IPR003439">
    <property type="entry name" value="ABC_transporter-like_ATP-bd"/>
</dbReference>
<keyword evidence="4 9" id="KW-0067">ATP-binding</keyword>
<evidence type="ECO:0000256" key="2">
    <source>
        <dbReference type="ARBA" id="ARBA00022475"/>
    </source>
</evidence>
<dbReference type="GO" id="GO:0005524">
    <property type="term" value="F:ATP binding"/>
    <property type="evidence" value="ECO:0007669"/>
    <property type="project" value="UniProtKB-KW"/>
</dbReference>